<comment type="similarity">
    <text evidence="2">Belongs to the GPAT/DAPAT family.</text>
</comment>
<dbReference type="PANTHER" id="PTHR15486:SF96">
    <property type="entry name" value="LIPID DROPLET-REGULATING VLDL ASSEMBLY FACTOR AUP1"/>
    <property type="match status" value="1"/>
</dbReference>
<keyword evidence="5 7" id="KW-1133">Transmembrane helix</keyword>
<accession>A0A8J5LVV8</accession>
<dbReference type="Proteomes" id="UP000734854">
    <property type="component" value="Unassembled WGS sequence"/>
</dbReference>
<evidence type="ECO:0000313" key="9">
    <source>
        <dbReference type="EMBL" id="KAG6524926.1"/>
    </source>
</evidence>
<comment type="caution">
    <text evidence="9">The sequence shown here is derived from an EMBL/GenBank/DDBJ whole genome shotgun (WGS) entry which is preliminary data.</text>
</comment>
<keyword evidence="3" id="KW-0808">Transferase</keyword>
<evidence type="ECO:0000256" key="4">
    <source>
        <dbReference type="ARBA" id="ARBA00022692"/>
    </source>
</evidence>
<name>A0A8J5LVV8_ZINOF</name>
<dbReference type="Pfam" id="PF01553">
    <property type="entry name" value="Acyltransferase"/>
    <property type="match status" value="1"/>
</dbReference>
<sequence>MVAFNCGASPFRTVEHCSSAGREGHSVVADMDGTLLLGRSSFPYFALVAYDVGGPLRLLLLLLAAPLAGLLYYLASESAGIQVLIFATFAGARVEDIESAARAVLPKFYAEDVHSETWRVFSACGRRCVLTANPRIMVEAFLKDYLGVHLVIATEIQTYRGRATGFVSRPGVLVGRNKAAAMRKHMPEAAPEIGLGDRESDYPFMSLCQEGYVVPQESKSKVGPVPRESLPKPVMFHDGRLALRPTPPLAFLALLWLPVGFLLACIRIAAGSLLPMRFVYHAFLALGVRVTVRGTPPPPPSKSAGHSGVLFVCSHRTLLDPIFLSTALGRPIAAVTYSVSRLSEILSPIRTVPLTRDRARDAAMIKRLLQDGDLVICPEGTTCREPFLLRFSALFAELTDEIVPVAMVSGMSMFHGTTARGWKGMDPFYFFMNPSPRYEVTFLDKLPRELTCSGGGKSSHDVANYIQRAIGSALCYECTQFTRKDKYKALAGNDGSVPEKKGEGGRIKLIGC</sequence>
<dbReference type="InterPro" id="IPR056462">
    <property type="entry name" value="HAD_RAM2/GPAT1-8"/>
</dbReference>
<keyword evidence="10" id="KW-1185">Reference proteome</keyword>
<organism evidence="9 10">
    <name type="scientific">Zingiber officinale</name>
    <name type="common">Ginger</name>
    <name type="synonym">Amomum zingiber</name>
    <dbReference type="NCBI Taxonomy" id="94328"/>
    <lineage>
        <taxon>Eukaryota</taxon>
        <taxon>Viridiplantae</taxon>
        <taxon>Streptophyta</taxon>
        <taxon>Embryophyta</taxon>
        <taxon>Tracheophyta</taxon>
        <taxon>Spermatophyta</taxon>
        <taxon>Magnoliopsida</taxon>
        <taxon>Liliopsida</taxon>
        <taxon>Zingiberales</taxon>
        <taxon>Zingiberaceae</taxon>
        <taxon>Zingiber</taxon>
    </lineage>
</organism>
<reference evidence="9 10" key="1">
    <citation type="submission" date="2020-08" db="EMBL/GenBank/DDBJ databases">
        <title>Plant Genome Project.</title>
        <authorList>
            <person name="Zhang R.-G."/>
        </authorList>
    </citation>
    <scope>NUCLEOTIDE SEQUENCE [LARGE SCALE GENOMIC DNA]</scope>
    <source>
        <tissue evidence="9">Rhizome</tissue>
    </source>
</reference>
<comment type="subcellular location">
    <subcellularLocation>
        <location evidence="1">Membrane</location>
        <topology evidence="1">Multi-pass membrane protein</topology>
    </subcellularLocation>
</comment>
<evidence type="ECO:0000256" key="6">
    <source>
        <dbReference type="ARBA" id="ARBA00023136"/>
    </source>
</evidence>
<evidence type="ECO:0000256" key="2">
    <source>
        <dbReference type="ARBA" id="ARBA00007937"/>
    </source>
</evidence>
<evidence type="ECO:0000256" key="5">
    <source>
        <dbReference type="ARBA" id="ARBA00022989"/>
    </source>
</evidence>
<evidence type="ECO:0000256" key="3">
    <source>
        <dbReference type="ARBA" id="ARBA00022679"/>
    </source>
</evidence>
<dbReference type="CDD" id="cd06551">
    <property type="entry name" value="LPLAT"/>
    <property type="match status" value="1"/>
</dbReference>
<dbReference type="FunFam" id="1.20.1440.100:FF:000004">
    <property type="entry name" value="Glycerol-3-phosphate 2-O-acyltransferase 6-like"/>
    <property type="match status" value="1"/>
</dbReference>
<dbReference type="PANTHER" id="PTHR15486">
    <property type="entry name" value="ANCIENT UBIQUITOUS PROTEIN"/>
    <property type="match status" value="1"/>
</dbReference>
<evidence type="ECO:0000256" key="1">
    <source>
        <dbReference type="ARBA" id="ARBA00004141"/>
    </source>
</evidence>
<dbReference type="Pfam" id="PF23270">
    <property type="entry name" value="HAD_RAM2_N"/>
    <property type="match status" value="1"/>
</dbReference>
<proteinExistence type="inferred from homology"/>
<dbReference type="GO" id="GO:0010143">
    <property type="term" value="P:cutin biosynthetic process"/>
    <property type="evidence" value="ECO:0007669"/>
    <property type="project" value="TreeGrafter"/>
</dbReference>
<dbReference type="SMART" id="SM00563">
    <property type="entry name" value="PlsC"/>
    <property type="match status" value="1"/>
</dbReference>
<evidence type="ECO:0000259" key="8">
    <source>
        <dbReference type="SMART" id="SM00563"/>
    </source>
</evidence>
<feature type="transmembrane region" description="Helical" evidence="7">
    <location>
        <begin position="249"/>
        <end position="270"/>
    </location>
</feature>
<keyword evidence="4 7" id="KW-0812">Transmembrane</keyword>
<evidence type="ECO:0000256" key="7">
    <source>
        <dbReference type="SAM" id="Phobius"/>
    </source>
</evidence>
<dbReference type="OrthoDB" id="1854593at2759"/>
<gene>
    <name evidence="9" type="ORF">ZIOFF_014871</name>
</gene>
<evidence type="ECO:0000313" key="10">
    <source>
        <dbReference type="Proteomes" id="UP000734854"/>
    </source>
</evidence>
<dbReference type="GO" id="GO:0090447">
    <property type="term" value="F:glycerol-3-phosphate 2-O-acyltransferase activity"/>
    <property type="evidence" value="ECO:0007669"/>
    <property type="project" value="TreeGrafter"/>
</dbReference>
<dbReference type="InterPro" id="IPR002123">
    <property type="entry name" value="Plipid/glycerol_acylTrfase"/>
</dbReference>
<keyword evidence="6 7" id="KW-0472">Membrane</keyword>
<feature type="transmembrane region" description="Helical" evidence="7">
    <location>
        <begin position="56"/>
        <end position="75"/>
    </location>
</feature>
<protein>
    <recommendedName>
        <fullName evidence="8">Phospholipid/glycerol acyltransferase domain-containing protein</fullName>
    </recommendedName>
</protein>
<dbReference type="AlphaFoldDB" id="A0A8J5LVV8"/>
<dbReference type="EMBL" id="JACMSC010000004">
    <property type="protein sequence ID" value="KAG6524926.1"/>
    <property type="molecule type" value="Genomic_DNA"/>
</dbReference>
<feature type="domain" description="Phospholipid/glycerol acyltransferase" evidence="8">
    <location>
        <begin position="309"/>
        <end position="410"/>
    </location>
</feature>
<dbReference type="GO" id="GO:0016791">
    <property type="term" value="F:phosphatase activity"/>
    <property type="evidence" value="ECO:0007669"/>
    <property type="project" value="TreeGrafter"/>
</dbReference>
<dbReference type="GO" id="GO:0016020">
    <property type="term" value="C:membrane"/>
    <property type="evidence" value="ECO:0007669"/>
    <property type="project" value="UniProtKB-SubCell"/>
</dbReference>